<accession>A0ABR2G232</accession>
<sequence>MLSVGSKGLDLQCKCPYLSLSPRNPTNTLGLSIVHVDHGAVVVEWLHVPVSWVFLHDSFTVPPATLTYASLWSSELKEGSVGRCESPMIPIANVDFCINSLGLPLEEEEGRLRTLIRDKTKTIDLGRCGLSRDSFSGTHLVTRSRRCGVREWKPGLSDGLRGQDSCPKVEKVLIVHDEGSIFGIHGVVQLKKLSLYDFSISWVSRWLIHVDFDVVSYRVLVLLYMGFRKPIPLSRSRVTAHSSFESPNHSRLWKLYFHPRHYGVSNVHILVAVAWRRKMTATLKLLWDFICVFLFLPASTSKSSSEPDL</sequence>
<dbReference type="Proteomes" id="UP001472677">
    <property type="component" value="Unassembled WGS sequence"/>
</dbReference>
<protein>
    <submittedName>
        <fullName evidence="1">Uncharacterized protein</fullName>
    </submittedName>
</protein>
<evidence type="ECO:0000313" key="2">
    <source>
        <dbReference type="Proteomes" id="UP001472677"/>
    </source>
</evidence>
<dbReference type="EMBL" id="JBBPBM010000004">
    <property type="protein sequence ID" value="KAK8590236.1"/>
    <property type="molecule type" value="Genomic_DNA"/>
</dbReference>
<name>A0ABR2G232_9ROSI</name>
<reference evidence="1 2" key="1">
    <citation type="journal article" date="2024" name="G3 (Bethesda)">
        <title>Genome assembly of Hibiscus sabdariffa L. provides insights into metabolisms of medicinal natural products.</title>
        <authorList>
            <person name="Kim T."/>
        </authorList>
    </citation>
    <scope>NUCLEOTIDE SEQUENCE [LARGE SCALE GENOMIC DNA]</scope>
    <source>
        <strain evidence="1">TK-2024</strain>
        <tissue evidence="1">Old leaves</tissue>
    </source>
</reference>
<evidence type="ECO:0000313" key="1">
    <source>
        <dbReference type="EMBL" id="KAK8590236.1"/>
    </source>
</evidence>
<keyword evidence="2" id="KW-1185">Reference proteome</keyword>
<organism evidence="1 2">
    <name type="scientific">Hibiscus sabdariffa</name>
    <name type="common">roselle</name>
    <dbReference type="NCBI Taxonomy" id="183260"/>
    <lineage>
        <taxon>Eukaryota</taxon>
        <taxon>Viridiplantae</taxon>
        <taxon>Streptophyta</taxon>
        <taxon>Embryophyta</taxon>
        <taxon>Tracheophyta</taxon>
        <taxon>Spermatophyta</taxon>
        <taxon>Magnoliopsida</taxon>
        <taxon>eudicotyledons</taxon>
        <taxon>Gunneridae</taxon>
        <taxon>Pentapetalae</taxon>
        <taxon>rosids</taxon>
        <taxon>malvids</taxon>
        <taxon>Malvales</taxon>
        <taxon>Malvaceae</taxon>
        <taxon>Malvoideae</taxon>
        <taxon>Hibiscus</taxon>
    </lineage>
</organism>
<comment type="caution">
    <text evidence="1">The sequence shown here is derived from an EMBL/GenBank/DDBJ whole genome shotgun (WGS) entry which is preliminary data.</text>
</comment>
<proteinExistence type="predicted"/>
<gene>
    <name evidence="1" type="ORF">V6N12_024615</name>
</gene>